<feature type="non-terminal residue" evidence="1">
    <location>
        <position position="1"/>
    </location>
</feature>
<organism evidence="1">
    <name type="scientific">marine metagenome</name>
    <dbReference type="NCBI Taxonomy" id="408172"/>
    <lineage>
        <taxon>unclassified sequences</taxon>
        <taxon>metagenomes</taxon>
        <taxon>ecological metagenomes</taxon>
    </lineage>
</organism>
<gene>
    <name evidence="1" type="ORF">METZ01_LOCUS207437</name>
</gene>
<dbReference type="EMBL" id="UINC01046493">
    <property type="protein sequence ID" value="SVB54583.1"/>
    <property type="molecule type" value="Genomic_DNA"/>
</dbReference>
<proteinExistence type="predicted"/>
<evidence type="ECO:0000313" key="1">
    <source>
        <dbReference type="EMBL" id="SVB54583.1"/>
    </source>
</evidence>
<protein>
    <submittedName>
        <fullName evidence="1">Uncharacterized protein</fullName>
    </submittedName>
</protein>
<name>A0A382EX98_9ZZZZ</name>
<accession>A0A382EX98</accession>
<feature type="non-terminal residue" evidence="1">
    <location>
        <position position="44"/>
    </location>
</feature>
<dbReference type="AlphaFoldDB" id="A0A382EX98"/>
<reference evidence="1" key="1">
    <citation type="submission" date="2018-05" db="EMBL/GenBank/DDBJ databases">
        <authorList>
            <person name="Lanie J.A."/>
            <person name="Ng W.-L."/>
            <person name="Kazmierczak K.M."/>
            <person name="Andrzejewski T.M."/>
            <person name="Davidsen T.M."/>
            <person name="Wayne K.J."/>
            <person name="Tettelin H."/>
            <person name="Glass J.I."/>
            <person name="Rusch D."/>
            <person name="Podicherti R."/>
            <person name="Tsui H.-C.T."/>
            <person name="Winkler M.E."/>
        </authorList>
    </citation>
    <scope>NUCLEOTIDE SEQUENCE</scope>
</reference>
<sequence>VPGQRPLVVRYRPQRARRWWHPCRRRLVLLARGKPVRQPAHGSV</sequence>